<reference evidence="4 5" key="1">
    <citation type="submission" date="2021-05" db="EMBL/GenBank/DDBJ databases">
        <title>Kineosporia and Streptomyces sp. nov. two new marine actinobacteria isolated from Coral.</title>
        <authorList>
            <person name="Buangrab K."/>
            <person name="Sutthacheep M."/>
            <person name="Yeemin T."/>
            <person name="Harunari E."/>
            <person name="Igarashi Y."/>
            <person name="Kanchanasin P."/>
            <person name="Tanasupawat S."/>
            <person name="Phongsopitanun W."/>
        </authorList>
    </citation>
    <scope>NUCLEOTIDE SEQUENCE [LARGE SCALE GENOMIC DNA]</scope>
    <source>
        <strain evidence="4 5">J2-2</strain>
    </source>
</reference>
<keyword evidence="1" id="KW-0175">Coiled coil</keyword>
<sequence>MRGTRPGARRSRGRAGLLLLLAFLTVPLLPAEGAGNGVGTMPAASSLLVAVTTADADRAEDRARRARDRVDRLMDAYTTAEDAVAQGLSRLSGAFAAAGAAEREAARLEAARRAVAARRVRDIRAVYASGGATGLTATLLGARSPSEVLRWQGTNRRIMEEVLGSSHRLLRDARDGARLAVRRAAEAGRAADERAAAMTGLHADADRAHDALVSAETTLDRLDREARRARAAQEARDRIERERRRAGERRREAAGAVTALGIPQEYESAYREAAPTCPGLSWTLLAAVGQVESGHGRDPGPSSAGALGPMQFMPATFAAYGVDGDLDGVRDVWDPQDAIFSAARYLCASGAGTDVRRALYAYNHADWYVDLVLAAERAIVAHPAASG</sequence>
<dbReference type="Proteomes" id="UP001197247">
    <property type="component" value="Unassembled WGS sequence"/>
</dbReference>
<evidence type="ECO:0000256" key="2">
    <source>
        <dbReference type="SAM" id="MobiDB-lite"/>
    </source>
</evidence>
<dbReference type="Gene3D" id="1.10.530.10">
    <property type="match status" value="1"/>
</dbReference>
<proteinExistence type="predicted"/>
<organism evidence="4 5">
    <name type="scientific">Kineosporia corallincola</name>
    <dbReference type="NCBI Taxonomy" id="2835133"/>
    <lineage>
        <taxon>Bacteria</taxon>
        <taxon>Bacillati</taxon>
        <taxon>Actinomycetota</taxon>
        <taxon>Actinomycetes</taxon>
        <taxon>Kineosporiales</taxon>
        <taxon>Kineosporiaceae</taxon>
        <taxon>Kineosporia</taxon>
    </lineage>
</organism>
<dbReference type="InterPro" id="IPR023346">
    <property type="entry name" value="Lysozyme-like_dom_sf"/>
</dbReference>
<keyword evidence="5" id="KW-1185">Reference proteome</keyword>
<evidence type="ECO:0000313" key="5">
    <source>
        <dbReference type="Proteomes" id="UP001197247"/>
    </source>
</evidence>
<accession>A0ABS5TMT0</accession>
<dbReference type="EMBL" id="JAHBAY010000012">
    <property type="protein sequence ID" value="MBT0772387.1"/>
    <property type="molecule type" value="Genomic_DNA"/>
</dbReference>
<protein>
    <submittedName>
        <fullName evidence="4">Lytic transglycosylase domain-containing protein</fullName>
    </submittedName>
</protein>
<feature type="coiled-coil region" evidence="1">
    <location>
        <begin position="49"/>
        <end position="83"/>
    </location>
</feature>
<feature type="domain" description="Transglycosylase SLT" evidence="3">
    <location>
        <begin position="302"/>
        <end position="350"/>
    </location>
</feature>
<dbReference type="PANTHER" id="PTHR30163:SF8">
    <property type="entry name" value="LYTIC MUREIN TRANSGLYCOSYLASE"/>
    <property type="match status" value="1"/>
</dbReference>
<dbReference type="RefSeq" id="WP_214158871.1">
    <property type="nucleotide sequence ID" value="NZ_JAHBAY010000012.1"/>
</dbReference>
<dbReference type="PANTHER" id="PTHR30163">
    <property type="entry name" value="MEMBRANE-BOUND LYTIC MUREIN TRANSGLYCOSYLASE B"/>
    <property type="match status" value="1"/>
</dbReference>
<evidence type="ECO:0000313" key="4">
    <source>
        <dbReference type="EMBL" id="MBT0772387.1"/>
    </source>
</evidence>
<evidence type="ECO:0000256" key="1">
    <source>
        <dbReference type="SAM" id="Coils"/>
    </source>
</evidence>
<dbReference type="InterPro" id="IPR043426">
    <property type="entry name" value="MltB-like"/>
</dbReference>
<dbReference type="SUPFAM" id="SSF53955">
    <property type="entry name" value="Lysozyme-like"/>
    <property type="match status" value="1"/>
</dbReference>
<dbReference type="InterPro" id="IPR031304">
    <property type="entry name" value="SLT_2"/>
</dbReference>
<name>A0ABS5TMT0_9ACTN</name>
<feature type="region of interest" description="Disordered" evidence="2">
    <location>
        <begin position="233"/>
        <end position="252"/>
    </location>
</feature>
<dbReference type="Pfam" id="PF13406">
    <property type="entry name" value="SLT_2"/>
    <property type="match status" value="1"/>
</dbReference>
<dbReference type="CDD" id="cd13399">
    <property type="entry name" value="Slt35-like"/>
    <property type="match status" value="1"/>
</dbReference>
<gene>
    <name evidence="4" type="ORF">KIH74_25810</name>
</gene>
<evidence type="ECO:0000259" key="3">
    <source>
        <dbReference type="Pfam" id="PF13406"/>
    </source>
</evidence>
<comment type="caution">
    <text evidence="4">The sequence shown here is derived from an EMBL/GenBank/DDBJ whole genome shotgun (WGS) entry which is preliminary data.</text>
</comment>